<dbReference type="VEuPathDB" id="FungiDB:H257_05121"/>
<protein>
    <submittedName>
        <fullName evidence="1">Uncharacterized protein</fullName>
    </submittedName>
</protein>
<organism evidence="1">
    <name type="scientific">Aphanomyces astaci</name>
    <name type="common">Crayfish plague agent</name>
    <dbReference type="NCBI Taxonomy" id="112090"/>
    <lineage>
        <taxon>Eukaryota</taxon>
        <taxon>Sar</taxon>
        <taxon>Stramenopiles</taxon>
        <taxon>Oomycota</taxon>
        <taxon>Saprolegniomycetes</taxon>
        <taxon>Saprolegniales</taxon>
        <taxon>Verrucalvaceae</taxon>
        <taxon>Aphanomyces</taxon>
    </lineage>
</organism>
<dbReference type="GeneID" id="20807117"/>
<name>W4GUC5_APHAT</name>
<dbReference type="EMBL" id="KI913122">
    <property type="protein sequence ID" value="ETV82513.1"/>
    <property type="molecule type" value="Genomic_DNA"/>
</dbReference>
<dbReference type="RefSeq" id="XP_009828182.1">
    <property type="nucleotide sequence ID" value="XM_009829880.1"/>
</dbReference>
<gene>
    <name evidence="1" type="ORF">H257_05121</name>
</gene>
<sequence>MHGNDGISRPPVALDCEIDPTSKGTYDGGTLNLHITLQGQYQVVSSKCTVHSTSGSYIEGNGKLTVISTSHPDAPCLPRSTTIVCVLMFSHTFRSMRMRMDRSVFMSVMELPCHRNATLPSTVCTTPSCLVRDMKGGIWIDEGES</sequence>
<proteinExistence type="predicted"/>
<evidence type="ECO:0000313" key="1">
    <source>
        <dbReference type="EMBL" id="ETV82513.1"/>
    </source>
</evidence>
<accession>W4GUC5</accession>
<reference evidence="1" key="1">
    <citation type="submission" date="2013-12" db="EMBL/GenBank/DDBJ databases">
        <title>The Genome Sequence of Aphanomyces astaci APO3.</title>
        <authorList>
            <consortium name="The Broad Institute Genomics Platform"/>
            <person name="Russ C."/>
            <person name="Tyler B."/>
            <person name="van West P."/>
            <person name="Dieguez-Uribeondo J."/>
            <person name="Young S.K."/>
            <person name="Zeng Q."/>
            <person name="Gargeya S."/>
            <person name="Fitzgerald M."/>
            <person name="Abouelleil A."/>
            <person name="Alvarado L."/>
            <person name="Chapman S.B."/>
            <person name="Gainer-Dewar J."/>
            <person name="Goldberg J."/>
            <person name="Griggs A."/>
            <person name="Gujja S."/>
            <person name="Hansen M."/>
            <person name="Howarth C."/>
            <person name="Imamovic A."/>
            <person name="Ireland A."/>
            <person name="Larimer J."/>
            <person name="McCowan C."/>
            <person name="Murphy C."/>
            <person name="Pearson M."/>
            <person name="Poon T.W."/>
            <person name="Priest M."/>
            <person name="Roberts A."/>
            <person name="Saif S."/>
            <person name="Shea T."/>
            <person name="Sykes S."/>
            <person name="Wortman J."/>
            <person name="Nusbaum C."/>
            <person name="Birren B."/>
        </authorList>
    </citation>
    <scope>NUCLEOTIDE SEQUENCE [LARGE SCALE GENOMIC DNA]</scope>
    <source>
        <strain evidence="1">APO3</strain>
    </source>
</reference>
<dbReference type="AlphaFoldDB" id="W4GUC5"/>